<accession>A0A8A4TIP2</accession>
<dbReference type="AlphaFoldDB" id="A0A8A4TIP2"/>
<dbReference type="Proteomes" id="UP000663929">
    <property type="component" value="Chromosome"/>
</dbReference>
<evidence type="ECO:0000313" key="2">
    <source>
        <dbReference type="EMBL" id="QTD49064.1"/>
    </source>
</evidence>
<dbReference type="RefSeq" id="WP_237378710.1">
    <property type="nucleotide sequence ID" value="NZ_CP071793.1"/>
</dbReference>
<dbReference type="InterPro" id="IPR032710">
    <property type="entry name" value="NTF2-like_dom_sf"/>
</dbReference>
<dbReference type="Gene3D" id="3.10.450.50">
    <property type="match status" value="1"/>
</dbReference>
<dbReference type="SUPFAM" id="SSF54427">
    <property type="entry name" value="NTF2-like"/>
    <property type="match status" value="1"/>
</dbReference>
<name>A0A8A4TIP2_SULCO</name>
<proteinExistence type="predicted"/>
<dbReference type="EMBL" id="CP071793">
    <property type="protein sequence ID" value="QTD49064.1"/>
    <property type="molecule type" value="Genomic_DNA"/>
</dbReference>
<evidence type="ECO:0000259" key="1">
    <source>
        <dbReference type="Pfam" id="PF12680"/>
    </source>
</evidence>
<keyword evidence="3" id="KW-1185">Reference proteome</keyword>
<dbReference type="KEGG" id="scor:J3U87_26050"/>
<feature type="domain" description="SnoaL-like" evidence="1">
    <location>
        <begin position="8"/>
        <end position="108"/>
    </location>
</feature>
<organism evidence="2 3">
    <name type="scientific">Sulfidibacter corallicola</name>
    <dbReference type="NCBI Taxonomy" id="2818388"/>
    <lineage>
        <taxon>Bacteria</taxon>
        <taxon>Pseudomonadati</taxon>
        <taxon>Acidobacteriota</taxon>
        <taxon>Holophagae</taxon>
        <taxon>Acanthopleuribacterales</taxon>
        <taxon>Acanthopleuribacteraceae</taxon>
        <taxon>Sulfidibacter</taxon>
    </lineage>
</organism>
<dbReference type="Pfam" id="PF12680">
    <property type="entry name" value="SnoaL_2"/>
    <property type="match status" value="1"/>
</dbReference>
<evidence type="ECO:0000313" key="3">
    <source>
        <dbReference type="Proteomes" id="UP000663929"/>
    </source>
</evidence>
<protein>
    <submittedName>
        <fullName evidence="2">Nuclear transport factor 2 family protein</fullName>
    </submittedName>
</protein>
<sequence>MNHTTFIEKLYLRVDNRDLDGLATFLAEGVRFRFANHPPVVGKQAVLEANRAFFDSIAAMNHIVEHVFTDGDWVICDGRVQYVRLDGTTTTATFATVLRLDADRIVEYLIYADLSAL</sequence>
<gene>
    <name evidence="2" type="ORF">J3U87_26050</name>
</gene>
<dbReference type="InterPro" id="IPR037401">
    <property type="entry name" value="SnoaL-like"/>
</dbReference>
<reference evidence="2" key="1">
    <citation type="submission" date="2021-03" db="EMBL/GenBank/DDBJ databases">
        <title>Acanthopleuribacteraceae sp. M133.</title>
        <authorList>
            <person name="Wang G."/>
        </authorList>
    </citation>
    <scope>NUCLEOTIDE SEQUENCE</scope>
    <source>
        <strain evidence="2">M133</strain>
    </source>
</reference>